<feature type="transmembrane region" description="Helical" evidence="1">
    <location>
        <begin position="31"/>
        <end position="54"/>
    </location>
</feature>
<proteinExistence type="predicted"/>
<dbReference type="STRING" id="264202.gene:10544270"/>
<keyword evidence="1" id="KW-0812">Transmembrane</keyword>
<name>Q254R7_CHLFF</name>
<protein>
    <submittedName>
        <fullName evidence="2">Uncharacterized protein</fullName>
    </submittedName>
</protein>
<keyword evidence="3" id="KW-1185">Reference proteome</keyword>
<sequence>MGYSGSISRGIFHLTNFEPRRTCLHSKAVQICVNIIGISIPIIFVVLGVLGLAGSASFPLLLIGSVGLGMSGLGLVAFAVQFIVLKWYQSRSYHLVENEPV</sequence>
<feature type="transmembrane region" description="Helical" evidence="1">
    <location>
        <begin position="60"/>
        <end position="85"/>
    </location>
</feature>
<evidence type="ECO:0000313" key="3">
    <source>
        <dbReference type="Proteomes" id="UP000001260"/>
    </source>
</evidence>
<dbReference type="HOGENOM" id="CLU_2286460_0_0_0"/>
<evidence type="ECO:0000256" key="1">
    <source>
        <dbReference type="SAM" id="Phobius"/>
    </source>
</evidence>
<reference evidence="2 3" key="1">
    <citation type="journal article" date="2006" name="DNA Res.">
        <title>Genome sequence of the cat pathogen, Chlamydophila felis.</title>
        <authorList>
            <person name="Azuma Y."/>
            <person name="Hirakawa H."/>
            <person name="Yamashita A."/>
            <person name="Cai Y."/>
            <person name="Rahman M.A."/>
            <person name="Suzuki H."/>
            <person name="Mitaku S."/>
            <person name="Toh H."/>
            <person name="Goto S."/>
            <person name="Murakami T."/>
            <person name="Sugi K."/>
            <person name="Hayashi H."/>
            <person name="Fukushi H."/>
            <person name="Hattori M."/>
            <person name="Kuhara S."/>
            <person name="Shirai M."/>
        </authorList>
    </citation>
    <scope>NUCLEOTIDE SEQUENCE [LARGE SCALE GENOMIC DNA]</scope>
    <source>
        <strain evidence="2 3">Fe/C-56</strain>
    </source>
</reference>
<keyword evidence="1" id="KW-1133">Transmembrane helix</keyword>
<keyword evidence="1" id="KW-0472">Membrane</keyword>
<dbReference type="Proteomes" id="UP000001260">
    <property type="component" value="Chromosome"/>
</dbReference>
<organism evidence="2 3">
    <name type="scientific">Chlamydia felis (strain Fe/C-56)</name>
    <name type="common">Chlamydophila felis</name>
    <dbReference type="NCBI Taxonomy" id="264202"/>
    <lineage>
        <taxon>Bacteria</taxon>
        <taxon>Pseudomonadati</taxon>
        <taxon>Chlamydiota</taxon>
        <taxon>Chlamydiia</taxon>
        <taxon>Chlamydiales</taxon>
        <taxon>Chlamydiaceae</taxon>
        <taxon>Chlamydia/Chlamydophila group</taxon>
        <taxon>Chlamydia</taxon>
    </lineage>
</organism>
<dbReference type="AlphaFoldDB" id="Q254R7"/>
<accession>Q254R7</accession>
<dbReference type="KEGG" id="cfe:BAE81221.1"/>
<gene>
    <name evidence="2" type="ordered locus">CF0449</name>
</gene>
<dbReference type="EMBL" id="AP006861">
    <property type="protein sequence ID" value="BAE81221.1"/>
    <property type="molecule type" value="Genomic_DNA"/>
</dbReference>
<evidence type="ECO:0000313" key="2">
    <source>
        <dbReference type="EMBL" id="BAE81221.1"/>
    </source>
</evidence>